<dbReference type="Proteomes" id="UP001222325">
    <property type="component" value="Unassembled WGS sequence"/>
</dbReference>
<organism evidence="1 2">
    <name type="scientific">Mycena belliarum</name>
    <dbReference type="NCBI Taxonomy" id="1033014"/>
    <lineage>
        <taxon>Eukaryota</taxon>
        <taxon>Fungi</taxon>
        <taxon>Dikarya</taxon>
        <taxon>Basidiomycota</taxon>
        <taxon>Agaricomycotina</taxon>
        <taxon>Agaricomycetes</taxon>
        <taxon>Agaricomycetidae</taxon>
        <taxon>Agaricales</taxon>
        <taxon>Marasmiineae</taxon>
        <taxon>Mycenaceae</taxon>
        <taxon>Mycena</taxon>
    </lineage>
</organism>
<dbReference type="EMBL" id="JARJCN010000027">
    <property type="protein sequence ID" value="KAJ7087962.1"/>
    <property type="molecule type" value="Genomic_DNA"/>
</dbReference>
<comment type="caution">
    <text evidence="1">The sequence shown here is derived from an EMBL/GenBank/DDBJ whole genome shotgun (WGS) entry which is preliminary data.</text>
</comment>
<reference evidence="1" key="1">
    <citation type="submission" date="2023-03" db="EMBL/GenBank/DDBJ databases">
        <title>Massive genome expansion in bonnet fungi (Mycena s.s.) driven by repeated elements and novel gene families across ecological guilds.</title>
        <authorList>
            <consortium name="Lawrence Berkeley National Laboratory"/>
            <person name="Harder C.B."/>
            <person name="Miyauchi S."/>
            <person name="Viragh M."/>
            <person name="Kuo A."/>
            <person name="Thoen E."/>
            <person name="Andreopoulos B."/>
            <person name="Lu D."/>
            <person name="Skrede I."/>
            <person name="Drula E."/>
            <person name="Henrissat B."/>
            <person name="Morin E."/>
            <person name="Kohler A."/>
            <person name="Barry K."/>
            <person name="LaButti K."/>
            <person name="Morin E."/>
            <person name="Salamov A."/>
            <person name="Lipzen A."/>
            <person name="Mereny Z."/>
            <person name="Hegedus B."/>
            <person name="Baldrian P."/>
            <person name="Stursova M."/>
            <person name="Weitz H."/>
            <person name="Taylor A."/>
            <person name="Grigoriev I.V."/>
            <person name="Nagy L.G."/>
            <person name="Martin F."/>
            <person name="Kauserud H."/>
        </authorList>
    </citation>
    <scope>NUCLEOTIDE SEQUENCE</scope>
    <source>
        <strain evidence="1">CBHHK173m</strain>
    </source>
</reference>
<protein>
    <submittedName>
        <fullName evidence="1">Uncharacterized protein</fullName>
    </submittedName>
</protein>
<evidence type="ECO:0000313" key="1">
    <source>
        <dbReference type="EMBL" id="KAJ7087962.1"/>
    </source>
</evidence>
<name>A0AAD6U2C5_9AGAR</name>
<dbReference type="AlphaFoldDB" id="A0AAD6U2C5"/>
<proteinExistence type="predicted"/>
<keyword evidence="2" id="KW-1185">Reference proteome</keyword>
<gene>
    <name evidence="1" type="ORF">B0H15DRAFT_801033</name>
</gene>
<accession>A0AAD6U2C5</accession>
<evidence type="ECO:0000313" key="2">
    <source>
        <dbReference type="Proteomes" id="UP001222325"/>
    </source>
</evidence>
<sequence>MNEAMYDGPSISDWLHHFFPSITNESAAELIAAYPLSDFDSSALQAKHPPAKQSFHRSKAWTYRYSQPDTTLGVVGTGHAVENWMLFQGMHLRFNGSGTFNPLTPVETSLGEELIAHWLSFEHVQACAVAGVGAMNWQ</sequence>